<name>A0ACC1YN27_MELAZ</name>
<dbReference type="Proteomes" id="UP001164539">
    <property type="component" value="Chromosome 2"/>
</dbReference>
<protein>
    <submittedName>
        <fullName evidence="1">Benzyl alcohol O-benzoyltransferase</fullName>
    </submittedName>
</protein>
<keyword evidence="2" id="KW-1185">Reference proteome</keyword>
<evidence type="ECO:0000313" key="2">
    <source>
        <dbReference type="Proteomes" id="UP001164539"/>
    </source>
</evidence>
<proteinExistence type="predicted"/>
<gene>
    <name evidence="1" type="ORF">OWV82_003412</name>
</gene>
<accession>A0ACC1YN27</accession>
<organism evidence="1 2">
    <name type="scientific">Melia azedarach</name>
    <name type="common">Chinaberry tree</name>
    <dbReference type="NCBI Taxonomy" id="155640"/>
    <lineage>
        <taxon>Eukaryota</taxon>
        <taxon>Viridiplantae</taxon>
        <taxon>Streptophyta</taxon>
        <taxon>Embryophyta</taxon>
        <taxon>Tracheophyta</taxon>
        <taxon>Spermatophyta</taxon>
        <taxon>Magnoliopsida</taxon>
        <taxon>eudicotyledons</taxon>
        <taxon>Gunneridae</taxon>
        <taxon>Pentapetalae</taxon>
        <taxon>rosids</taxon>
        <taxon>malvids</taxon>
        <taxon>Sapindales</taxon>
        <taxon>Meliaceae</taxon>
        <taxon>Melia</taxon>
    </lineage>
</organism>
<dbReference type="EMBL" id="CM051395">
    <property type="protein sequence ID" value="KAJ4724418.1"/>
    <property type="molecule type" value="Genomic_DNA"/>
</dbReference>
<reference evidence="1 2" key="1">
    <citation type="journal article" date="2023" name="Science">
        <title>Complex scaffold remodeling in plant triterpene biosynthesis.</title>
        <authorList>
            <person name="De La Pena R."/>
            <person name="Hodgson H."/>
            <person name="Liu J.C."/>
            <person name="Stephenson M.J."/>
            <person name="Martin A.C."/>
            <person name="Owen C."/>
            <person name="Harkess A."/>
            <person name="Leebens-Mack J."/>
            <person name="Jimenez L.E."/>
            <person name="Osbourn A."/>
            <person name="Sattely E.S."/>
        </authorList>
    </citation>
    <scope>NUCLEOTIDE SEQUENCE [LARGE SCALE GENOMIC DNA]</scope>
    <source>
        <strain evidence="2">cv. JPN11</strain>
        <tissue evidence="1">Leaf</tissue>
    </source>
</reference>
<sequence length="460" mass="52110">MERKSRLVFSVKRQEPELIIPRRPTPREVKQLSDIADQEGLRSLTPTILFFRNNASPSLKGRDPAKIIRKALSKALVFYYPLAGRLQEGPNKKLMVDCNGEGVLFIEADANFKLEQLGDEIKPPFSYWEEVMYEVPGSGGIIGCPLLFIQVTRLTCGGFILALLFNHTMLDGVSFAKFLKTLVEFARGANSPSLMPVWEQNILVARDPPQITCTHHEYIYEKVNESKGAQLDTEPMQHKSFYFGPKEISALWNDVPLRLRNFTTFELLAAYVWRCRTAAFKLDPDQVVRFSCVVNMRGKHYNILPPGYYGVGIACPAACTKVDDLCRNPLGYAVELVKSAKDKMNEEYIKSLADFLVIMGRPMFRIEGNFLISNVSRLGSEEIDFGWGKPVYGGPAYASPLTTYFGKFRKKDGEDGILVLMCMPPSPMERFEKELKKITEGSTEDLYKMKMKPTKILSKF</sequence>
<comment type="caution">
    <text evidence="1">The sequence shown here is derived from an EMBL/GenBank/DDBJ whole genome shotgun (WGS) entry which is preliminary data.</text>
</comment>
<evidence type="ECO:0000313" key="1">
    <source>
        <dbReference type="EMBL" id="KAJ4724418.1"/>
    </source>
</evidence>